<evidence type="ECO:0000313" key="9">
    <source>
        <dbReference type="Proteomes" id="UP000037510"/>
    </source>
</evidence>
<dbReference type="SUPFAM" id="SSF48317">
    <property type="entry name" value="Acid phosphatase/Vanadium-dependent haloperoxidase"/>
    <property type="match status" value="1"/>
</dbReference>
<evidence type="ECO:0000256" key="5">
    <source>
        <dbReference type="ARBA" id="ARBA00023136"/>
    </source>
</evidence>
<feature type="transmembrane region" description="Helical" evidence="6">
    <location>
        <begin position="91"/>
        <end position="112"/>
    </location>
</feature>
<sequence>MWRGVQIMLYNSISEILVRIVLLITVCIMHVCIEPHARYITELDLLHYKRPRRESFIPPWAMIFLIVCVPLVILSIPSLTTGGYKDMIQSLLAWTLACAINAFITESGKLIIGRPRPDFFYRCYPNGKITKDLQCSGINKDVIDGRKSFPSGHSSFSFCSLGFVSIWLCGKLRVLSRNRGDGLRVLTCLVPLVVAGVVSMSRCCDNHHHWEDVFTGAIIGFTSSYFCYRQYYYPLDSEQSGSPYLSTGEHKYSTIVI</sequence>
<dbReference type="STRING" id="104452.A0A0L7L150"/>
<dbReference type="GO" id="GO:0008195">
    <property type="term" value="F:phosphatidate phosphatase activity"/>
    <property type="evidence" value="ECO:0007669"/>
    <property type="project" value="TreeGrafter"/>
</dbReference>
<comment type="caution">
    <text evidence="8">The sequence shown here is derived from an EMBL/GenBank/DDBJ whole genome shotgun (WGS) entry which is preliminary data.</text>
</comment>
<dbReference type="AlphaFoldDB" id="A0A0L7L150"/>
<evidence type="ECO:0000256" key="6">
    <source>
        <dbReference type="SAM" id="Phobius"/>
    </source>
</evidence>
<dbReference type="Pfam" id="PF01569">
    <property type="entry name" value="PAP2"/>
    <property type="match status" value="1"/>
</dbReference>
<accession>A0A0L7L150</accession>
<feature type="domain" description="Phosphatidic acid phosphatase type 2/haloperoxidase" evidence="7">
    <location>
        <begin position="88"/>
        <end position="228"/>
    </location>
</feature>
<keyword evidence="3 6" id="KW-0812">Transmembrane</keyword>
<dbReference type="UniPathway" id="UPA00085"/>
<comment type="subcellular location">
    <subcellularLocation>
        <location evidence="1">Membrane</location>
        <topology evidence="1">Multi-pass membrane protein</topology>
    </subcellularLocation>
</comment>
<comment type="similarity">
    <text evidence="2">Belongs to the PA-phosphatase related phosphoesterase family.</text>
</comment>
<feature type="transmembrane region" description="Helical" evidence="6">
    <location>
        <begin position="57"/>
        <end position="79"/>
    </location>
</feature>
<dbReference type="PANTHER" id="PTHR10165:SF35">
    <property type="entry name" value="RE23632P"/>
    <property type="match status" value="1"/>
</dbReference>
<keyword evidence="9" id="KW-1185">Reference proteome</keyword>
<dbReference type="GO" id="GO:0006644">
    <property type="term" value="P:phospholipid metabolic process"/>
    <property type="evidence" value="ECO:0007669"/>
    <property type="project" value="UniProtKB-UniPathway"/>
</dbReference>
<dbReference type="GO" id="GO:0016020">
    <property type="term" value="C:membrane"/>
    <property type="evidence" value="ECO:0007669"/>
    <property type="project" value="UniProtKB-SubCell"/>
</dbReference>
<dbReference type="EMBL" id="JTDY01003791">
    <property type="protein sequence ID" value="KOB69004.1"/>
    <property type="molecule type" value="Genomic_DNA"/>
</dbReference>
<proteinExistence type="inferred from homology"/>
<keyword evidence="4 6" id="KW-1133">Transmembrane helix</keyword>
<evidence type="ECO:0000256" key="1">
    <source>
        <dbReference type="ARBA" id="ARBA00004141"/>
    </source>
</evidence>
<dbReference type="CDD" id="cd03390">
    <property type="entry name" value="PAP2_containing_1_like"/>
    <property type="match status" value="1"/>
</dbReference>
<evidence type="ECO:0000259" key="7">
    <source>
        <dbReference type="SMART" id="SM00014"/>
    </source>
</evidence>
<dbReference type="SMART" id="SM00014">
    <property type="entry name" value="acidPPc"/>
    <property type="match status" value="1"/>
</dbReference>
<gene>
    <name evidence="8" type="ORF">OBRU01_17458</name>
</gene>
<dbReference type="InterPro" id="IPR043216">
    <property type="entry name" value="PAP-like"/>
</dbReference>
<reference evidence="8 9" key="1">
    <citation type="journal article" date="2015" name="Genome Biol. Evol.">
        <title>The genome of winter moth (Operophtera brumata) provides a genomic perspective on sexual dimorphism and phenology.</title>
        <authorList>
            <person name="Derks M.F."/>
            <person name="Smit S."/>
            <person name="Salis L."/>
            <person name="Schijlen E."/>
            <person name="Bossers A."/>
            <person name="Mateman C."/>
            <person name="Pijl A.S."/>
            <person name="de Ridder D."/>
            <person name="Groenen M.A."/>
            <person name="Visser M.E."/>
            <person name="Megens H.J."/>
        </authorList>
    </citation>
    <scope>NUCLEOTIDE SEQUENCE [LARGE SCALE GENOMIC DNA]</scope>
    <source>
        <strain evidence="8">WM2013NL</strain>
        <tissue evidence="8">Head and thorax</tissue>
    </source>
</reference>
<organism evidence="8 9">
    <name type="scientific">Operophtera brumata</name>
    <name type="common">Winter moth</name>
    <name type="synonym">Phalaena brumata</name>
    <dbReference type="NCBI Taxonomy" id="104452"/>
    <lineage>
        <taxon>Eukaryota</taxon>
        <taxon>Metazoa</taxon>
        <taxon>Ecdysozoa</taxon>
        <taxon>Arthropoda</taxon>
        <taxon>Hexapoda</taxon>
        <taxon>Insecta</taxon>
        <taxon>Pterygota</taxon>
        <taxon>Neoptera</taxon>
        <taxon>Endopterygota</taxon>
        <taxon>Lepidoptera</taxon>
        <taxon>Glossata</taxon>
        <taxon>Ditrysia</taxon>
        <taxon>Geometroidea</taxon>
        <taxon>Geometridae</taxon>
        <taxon>Larentiinae</taxon>
        <taxon>Operophtera</taxon>
    </lineage>
</organism>
<protein>
    <submittedName>
        <fullName evidence="8">Putative phosphatidic acid phosphatase type 2 domain containing 1B</fullName>
    </submittedName>
</protein>
<dbReference type="InterPro" id="IPR036938">
    <property type="entry name" value="PAP2/HPO_sf"/>
</dbReference>
<evidence type="ECO:0000256" key="2">
    <source>
        <dbReference type="ARBA" id="ARBA00008816"/>
    </source>
</evidence>
<keyword evidence="5 6" id="KW-0472">Membrane</keyword>
<dbReference type="Proteomes" id="UP000037510">
    <property type="component" value="Unassembled WGS sequence"/>
</dbReference>
<name>A0A0L7L150_OPEBR</name>
<evidence type="ECO:0000256" key="3">
    <source>
        <dbReference type="ARBA" id="ARBA00022692"/>
    </source>
</evidence>
<evidence type="ECO:0000313" key="8">
    <source>
        <dbReference type="EMBL" id="KOB69004.1"/>
    </source>
</evidence>
<feature type="transmembrane region" description="Helical" evidence="6">
    <location>
        <begin position="16"/>
        <end position="37"/>
    </location>
</feature>
<evidence type="ECO:0000256" key="4">
    <source>
        <dbReference type="ARBA" id="ARBA00022989"/>
    </source>
</evidence>
<dbReference type="GO" id="GO:0046839">
    <property type="term" value="P:phospholipid dephosphorylation"/>
    <property type="evidence" value="ECO:0007669"/>
    <property type="project" value="TreeGrafter"/>
</dbReference>
<dbReference type="InterPro" id="IPR000326">
    <property type="entry name" value="PAP2/HPO"/>
</dbReference>
<dbReference type="Gene3D" id="1.20.144.10">
    <property type="entry name" value="Phosphatidic acid phosphatase type 2/haloperoxidase"/>
    <property type="match status" value="1"/>
</dbReference>
<dbReference type="PANTHER" id="PTHR10165">
    <property type="entry name" value="LIPID PHOSPHATE PHOSPHATASE"/>
    <property type="match status" value="1"/>
</dbReference>